<dbReference type="Gene3D" id="3.40.50.300">
    <property type="entry name" value="P-loop containing nucleotide triphosphate hydrolases"/>
    <property type="match status" value="2"/>
</dbReference>
<dbReference type="SUPFAM" id="SSF52540">
    <property type="entry name" value="P-loop containing nucleoside triphosphate hydrolases"/>
    <property type="match status" value="2"/>
</dbReference>
<proteinExistence type="predicted"/>
<dbReference type="GO" id="GO:0043531">
    <property type="term" value="F:ADP binding"/>
    <property type="evidence" value="ECO:0007669"/>
    <property type="project" value="InterPro"/>
</dbReference>
<dbReference type="EMBL" id="CP049838">
    <property type="protein sequence ID" value="QJT02306.1"/>
    <property type="molecule type" value="Genomic_DNA"/>
</dbReference>
<dbReference type="InterPro" id="IPR002182">
    <property type="entry name" value="NB-ARC"/>
</dbReference>
<dbReference type="InterPro" id="IPR056681">
    <property type="entry name" value="DUF7779"/>
</dbReference>
<reference evidence="4" key="1">
    <citation type="submission" date="2020-03" db="EMBL/GenBank/DDBJ databases">
        <title>Molecular networking-based the target discovery of potent antiproliferative macrolactams: 5/6/7/16 polycyclic ansamycins and glycosylated trienomycin from Streptomyces cacaoi subsp. asoensis.</title>
        <authorList>
            <person name="Liu L.-L."/>
        </authorList>
    </citation>
    <scope>NUCLEOTIDE SEQUENCE [LARGE SCALE GENOMIC DNA]</scope>
    <source>
        <strain evidence="4">H2S5</strain>
    </source>
</reference>
<dbReference type="Proteomes" id="UP000502665">
    <property type="component" value="Chromosome"/>
</dbReference>
<accession>A0A6M4WWI0</accession>
<dbReference type="Pfam" id="PF00931">
    <property type="entry name" value="NB-ARC"/>
    <property type="match status" value="1"/>
</dbReference>
<dbReference type="Gene3D" id="1.25.40.10">
    <property type="entry name" value="Tetratricopeptide repeat domain"/>
    <property type="match status" value="2"/>
</dbReference>
<gene>
    <name evidence="4" type="ORF">G9272_19880</name>
</gene>
<dbReference type="RefSeq" id="WP_171397826.1">
    <property type="nucleotide sequence ID" value="NZ_CP049838.1"/>
</dbReference>
<dbReference type="InterPro" id="IPR027417">
    <property type="entry name" value="P-loop_NTPase"/>
</dbReference>
<dbReference type="SUPFAM" id="SSF48452">
    <property type="entry name" value="TPR-like"/>
    <property type="match status" value="2"/>
</dbReference>
<dbReference type="NCBIfam" id="NF040586">
    <property type="entry name" value="FxSxx_TPR"/>
    <property type="match status" value="1"/>
</dbReference>
<evidence type="ECO:0000313" key="4">
    <source>
        <dbReference type="EMBL" id="QJT02306.1"/>
    </source>
</evidence>
<evidence type="ECO:0000259" key="3">
    <source>
        <dbReference type="Pfam" id="PF25000"/>
    </source>
</evidence>
<evidence type="ECO:0000313" key="5">
    <source>
        <dbReference type="Proteomes" id="UP000502665"/>
    </source>
</evidence>
<dbReference type="PANTHER" id="PTHR46082">
    <property type="entry name" value="ATP/GTP-BINDING PROTEIN-RELATED"/>
    <property type="match status" value="1"/>
</dbReference>
<dbReference type="NCBIfam" id="NF047398">
    <property type="entry name" value="AAA_KGGVGR"/>
    <property type="match status" value="1"/>
</dbReference>
<feature type="region of interest" description="Disordered" evidence="1">
    <location>
        <begin position="578"/>
        <end position="597"/>
    </location>
</feature>
<evidence type="ECO:0000259" key="2">
    <source>
        <dbReference type="Pfam" id="PF00931"/>
    </source>
</evidence>
<keyword evidence="5" id="KW-1185">Reference proteome</keyword>
<dbReference type="Pfam" id="PF13424">
    <property type="entry name" value="TPR_12"/>
    <property type="match status" value="1"/>
</dbReference>
<dbReference type="PANTHER" id="PTHR46082:SF6">
    <property type="entry name" value="AAA+ ATPASE DOMAIN-CONTAINING PROTEIN-RELATED"/>
    <property type="match status" value="1"/>
</dbReference>
<dbReference type="Pfam" id="PF25000">
    <property type="entry name" value="DUF7779"/>
    <property type="match status" value="1"/>
</dbReference>
<feature type="domain" description="NB-ARC" evidence="2">
    <location>
        <begin position="529"/>
        <end position="664"/>
    </location>
</feature>
<feature type="domain" description="DUF7779" evidence="3">
    <location>
        <begin position="741"/>
        <end position="829"/>
    </location>
</feature>
<protein>
    <submittedName>
        <fullName evidence="4">Tetratricopeptide repeat protein</fullName>
    </submittedName>
</protein>
<dbReference type="InterPro" id="IPR011990">
    <property type="entry name" value="TPR-like_helical_dom_sf"/>
</dbReference>
<dbReference type="InterPro" id="IPR053137">
    <property type="entry name" value="NLR-like"/>
</dbReference>
<evidence type="ECO:0000256" key="1">
    <source>
        <dbReference type="SAM" id="MobiDB-lite"/>
    </source>
</evidence>
<sequence>MNTTGSARAADSSGSAKIISFYSFKGGAGRTMALANAAWIIASQGKSVLVIDWDLEAPDLHLYYGAFLPVSDFSYSDGVLDMFSAFADAAAVVHDDDLRALHPQHTDFERYQVDLDRKFPNGGRLHYMGPGRMDDEYANRLAAFNWTGFHTSDDGQDFLEALRERLHDSDYDYILIDSRTGFSDGARICTLALPDKVVIALTMNPQAIQGARKIAELIRQYRPTTELDFVQMRVDQNERDRLDQRFVEARQALDPYLGITDENALATYWGQMRVPYVPYYTYGEELAVMREDPRVSGSIVAAYVQLADRITGGDIRDVQPPTAAEYHAYRRLLSQRERLQAEQESVPCTVTLLHAPNDQLWADWIGELLRPTRIQIVPPGDKPADALPDTTYVLALLSPHLAGTRAGETVARLTTSAPVGSGPGDQRVIGVRVGTARFAPHFEFGRQNTITLDGQSEDMARQELLGHFGLHVDAEPEPAWTALRFPGLRPTVWNLSMRNAGFVGRVDQLDALQQGFDCSGVGYSPPQVLCGLTGVGKRQIALEYAHRFASQYDLVWWVSAATAESIQDSFTKLARAVNDRSDGRRSGEDRQPLLDDLRQGRHPELRRWLLVFDGAVNQQEIEEYIPTGGTGHVLITSNSMEWASEYAKHAVAPFTPQESLALLSHRLPGPADEELLRLAERLGHLPIAEEAAAAVLRACPQDIDPYIEVLDSGQMASQEAVLPEYRDFTQVCRLAYDDLRDQSPAAARLLDLCAFLSPDGVGMNVVQSDGMVELLKPFDPELGDSVFTLYRHLHLLGKQALAVQDLPSQTLRIQRVVQDLVRSWMSEEERDSTRAAALGILASMVPNDLERHRPKHHDTFMELDKHVIVSGAVDSADPEVHRWLVSQVYHRWMSNDWKGARELGERVLERWRQTPGPDDLMTLRMESQLGAACRLLGDYRTALALTTHAATTLRRNGSNQADILLARRGYAADLRAAGRFGEAFDEDRGTFSGLQEAIGENANGTLAASHNLALSKFYVESVPAAILQEQQAHERREQGAPDKDPDPKRWVSYAHLGTYYREIGDLDTSVRYLTEARNHLNKLLNSGSHHTLGAVASLGMTMVRQGDALHGLPLLKDAYVAYRDRWGEEHPRTMSCRVSIAIGLHAQARTADAVAYTRDVLGHYVDVFGDDHPFTGICRSNLAMYLLGCGEAEEAEEHAGKAVLQLKDAFDRKHRYTLVARMNQNNCVAALGLVPVGELAREDQDIHDGCKKPSAWGESHPVTLTAMANLLASRPPADGELAASLERKVTEYFPKDHGLARALLAEPYQRIGADLEVQGV</sequence>
<organism evidence="4 5">
    <name type="scientific">Streptomyces asoensis</name>
    <dbReference type="NCBI Taxonomy" id="249586"/>
    <lineage>
        <taxon>Bacteria</taxon>
        <taxon>Bacillati</taxon>
        <taxon>Actinomycetota</taxon>
        <taxon>Actinomycetes</taxon>
        <taxon>Kitasatosporales</taxon>
        <taxon>Streptomycetaceae</taxon>
        <taxon>Streptomyces</taxon>
    </lineage>
</organism>
<name>A0A6M4WWI0_9ACTN</name>